<name>A0A316TWE6_9BACT</name>
<evidence type="ECO:0000259" key="2">
    <source>
        <dbReference type="Pfam" id="PF13581"/>
    </source>
</evidence>
<evidence type="ECO:0000313" key="4">
    <source>
        <dbReference type="Proteomes" id="UP000245533"/>
    </source>
</evidence>
<organism evidence="3 4">
    <name type="scientific">Rhodohalobacter mucosus</name>
    <dbReference type="NCBI Taxonomy" id="2079485"/>
    <lineage>
        <taxon>Bacteria</taxon>
        <taxon>Pseudomonadati</taxon>
        <taxon>Balneolota</taxon>
        <taxon>Balneolia</taxon>
        <taxon>Balneolales</taxon>
        <taxon>Balneolaceae</taxon>
        <taxon>Rhodohalobacter</taxon>
    </lineage>
</organism>
<dbReference type="Gene3D" id="3.30.565.10">
    <property type="entry name" value="Histidine kinase-like ATPase, C-terminal domain"/>
    <property type="match status" value="1"/>
</dbReference>
<dbReference type="EMBL" id="QGGB01000002">
    <property type="protein sequence ID" value="PWN07709.1"/>
    <property type="molecule type" value="Genomic_DNA"/>
</dbReference>
<dbReference type="InterPro" id="IPR003594">
    <property type="entry name" value="HATPase_dom"/>
</dbReference>
<accession>A0A316TWE6</accession>
<keyword evidence="4" id="KW-1185">Reference proteome</keyword>
<feature type="domain" description="Histidine kinase/HSP90-like ATPase" evidence="2">
    <location>
        <begin position="13"/>
        <end position="137"/>
    </location>
</feature>
<dbReference type="PANTHER" id="PTHR35526">
    <property type="entry name" value="ANTI-SIGMA-F FACTOR RSBW-RELATED"/>
    <property type="match status" value="1"/>
</dbReference>
<dbReference type="Pfam" id="PF13581">
    <property type="entry name" value="HATPase_c_2"/>
    <property type="match status" value="1"/>
</dbReference>
<dbReference type="SUPFAM" id="SSF55874">
    <property type="entry name" value="ATPase domain of HSP90 chaperone/DNA topoisomerase II/histidine kinase"/>
    <property type="match status" value="1"/>
</dbReference>
<dbReference type="Proteomes" id="UP000245533">
    <property type="component" value="Unassembled WGS sequence"/>
</dbReference>
<dbReference type="AlphaFoldDB" id="A0A316TWE6"/>
<comment type="caution">
    <text evidence="3">The sequence shown here is derived from an EMBL/GenBank/DDBJ whole genome shotgun (WGS) entry which is preliminary data.</text>
</comment>
<keyword evidence="1" id="KW-0808">Transferase</keyword>
<keyword evidence="1" id="KW-0723">Serine/threonine-protein kinase</keyword>
<dbReference type="GO" id="GO:0005524">
    <property type="term" value="F:ATP binding"/>
    <property type="evidence" value="ECO:0007669"/>
    <property type="project" value="UniProtKB-KW"/>
</dbReference>
<gene>
    <name evidence="3" type="ORF">DDZ15_01415</name>
</gene>
<dbReference type="GO" id="GO:0004674">
    <property type="term" value="F:protein serine/threonine kinase activity"/>
    <property type="evidence" value="ECO:0007669"/>
    <property type="project" value="UniProtKB-KW"/>
</dbReference>
<keyword evidence="3" id="KW-0067">ATP-binding</keyword>
<dbReference type="InterPro" id="IPR036890">
    <property type="entry name" value="HATPase_C_sf"/>
</dbReference>
<keyword evidence="1" id="KW-0418">Kinase</keyword>
<evidence type="ECO:0000313" key="3">
    <source>
        <dbReference type="EMBL" id="PWN07709.1"/>
    </source>
</evidence>
<dbReference type="OrthoDB" id="9792240at2"/>
<sequence length="143" mass="16327">MKKTATYHITVGASTRNLSVVREFVTEHTKAEGFSDTVVSDVCLAVDEAYTNIIKHAYKFDPTKKVEVDLEFDPEKVCVCLTDTGKSFDKSSYTVPDIPKQIKNKKRGGMGVFLIQKLMDRVDYKTRDSENEIKMYKKRETES</sequence>
<dbReference type="InterPro" id="IPR050267">
    <property type="entry name" value="Anti-sigma-factor_SerPK"/>
</dbReference>
<dbReference type="RefSeq" id="WP_109644114.1">
    <property type="nucleotide sequence ID" value="NZ_QGGB01000002.1"/>
</dbReference>
<dbReference type="CDD" id="cd16936">
    <property type="entry name" value="HATPase_RsbW-like"/>
    <property type="match status" value="1"/>
</dbReference>
<keyword evidence="3" id="KW-0547">Nucleotide-binding</keyword>
<proteinExistence type="predicted"/>
<protein>
    <submittedName>
        <fullName evidence="3">ATP-binding protein</fullName>
    </submittedName>
</protein>
<dbReference type="PANTHER" id="PTHR35526:SF3">
    <property type="entry name" value="ANTI-SIGMA-F FACTOR RSBW"/>
    <property type="match status" value="1"/>
</dbReference>
<reference evidence="3 4" key="1">
    <citation type="submission" date="2018-05" db="EMBL/GenBank/DDBJ databases">
        <title>Rhodohalobacter halophilus gen. nov., sp. nov., a moderately halophilic member of the family Balneolaceae.</title>
        <authorList>
            <person name="Liu Z.-W."/>
        </authorList>
    </citation>
    <scope>NUCLEOTIDE SEQUENCE [LARGE SCALE GENOMIC DNA]</scope>
    <source>
        <strain evidence="3 4">8A47</strain>
    </source>
</reference>
<evidence type="ECO:0000256" key="1">
    <source>
        <dbReference type="ARBA" id="ARBA00022527"/>
    </source>
</evidence>